<dbReference type="NCBIfam" id="TIGR03359">
    <property type="entry name" value="VI_chp_6"/>
    <property type="match status" value="1"/>
</dbReference>
<dbReference type="AlphaFoldDB" id="A0A158B099"/>
<dbReference type="PIRSF" id="PIRSF028304">
    <property type="entry name" value="UCP028304"/>
    <property type="match status" value="1"/>
</dbReference>
<dbReference type="PANTHER" id="PTHR35370:SF4">
    <property type="entry name" value="TYPE VI SECRETION SYSTEM BASEPLATE SUBUNIT TSSF"/>
    <property type="match status" value="1"/>
</dbReference>
<sequence>MSSPTKDNEILRYYEAEMRYLREAGKEFARAFPDRARELDIDRVGERDPHVERLFEGFAFLMGRLRHKLDDELPELTEGLVSMLWPHYLRMIPSLSILELTPNAGAMQKHEIVEAGLEATSDPIATGLNGADEAQIECVYRTTQPVDLYPLTLTEAGAFAREDGRSVIRFRFTLQPQTQRDRLSVPRLRFYLNADRPVAHALYAALTAKPVAVQVRVPGFPEDRPGAQQSMEGLRLAPAGFATDERLWPKADNAFGGYQLLLEYFTFPEKFMFVDLLGLDMTAIPKSAASFDVEVVLDKPYPDDMRFTEENVRLYCTPVINLFPIAADPVTVTQFETEYRVRAREQYGSLVDIYSVDTVEGFEKGRRFEYVPFAAFKHRGGMLRHEMPERYFHTRMRRGPSGRFDTWLVLGGQAWGETGNRAQALPKETLSVTVTGTNGMLPRKALREAGITRMRGGFTNVGAVRNLTAPTLPVYPPTGDRFQWRVLSHLAPNYLSLLDAEILRGSLGLYDWTEGELNRRRIDAITDVRHRPLQKLVKGGLMRGVEVTVTLDSTRFAGDGDLYMFGGMLNRFLGLYASLNLYTKLVVISQLSGKRIEWPETKGEGAPF</sequence>
<reference evidence="1" key="1">
    <citation type="submission" date="2016-01" db="EMBL/GenBank/DDBJ databases">
        <authorList>
            <person name="Peeters C."/>
        </authorList>
    </citation>
    <scope>NUCLEOTIDE SEQUENCE</scope>
    <source>
        <strain evidence="1">LMG 29320</strain>
    </source>
</reference>
<dbReference type="InterPro" id="IPR010272">
    <property type="entry name" value="T6SS_TssF"/>
</dbReference>
<dbReference type="Proteomes" id="UP000054903">
    <property type="component" value="Unassembled WGS sequence"/>
</dbReference>
<protein>
    <submittedName>
        <fullName evidence="1">Type VI secretion protein</fullName>
    </submittedName>
</protein>
<dbReference type="EMBL" id="FCNX02000005">
    <property type="protein sequence ID" value="SAK63485.1"/>
    <property type="molecule type" value="Genomic_DNA"/>
</dbReference>
<dbReference type="Pfam" id="PF05947">
    <property type="entry name" value="T6SS_TssF"/>
    <property type="match status" value="1"/>
</dbReference>
<dbReference type="RefSeq" id="WP_061134523.1">
    <property type="nucleotide sequence ID" value="NZ_FCNX02000005.1"/>
</dbReference>
<evidence type="ECO:0000313" key="2">
    <source>
        <dbReference type="Proteomes" id="UP000054903"/>
    </source>
</evidence>
<dbReference type="OrthoDB" id="9763676at2"/>
<dbReference type="STRING" id="1777138.AWB77_02276"/>
<comment type="caution">
    <text evidence="1">The sequence shown here is derived from an EMBL/GenBank/DDBJ whole genome shotgun (WGS) entry which is preliminary data.</text>
</comment>
<accession>A0A158B099</accession>
<evidence type="ECO:0000313" key="1">
    <source>
        <dbReference type="EMBL" id="SAK63485.1"/>
    </source>
</evidence>
<name>A0A158B099_9BURK</name>
<proteinExistence type="predicted"/>
<organism evidence="1 2">
    <name type="scientific">Caballeronia fortuita</name>
    <dbReference type="NCBI Taxonomy" id="1777138"/>
    <lineage>
        <taxon>Bacteria</taxon>
        <taxon>Pseudomonadati</taxon>
        <taxon>Pseudomonadota</taxon>
        <taxon>Betaproteobacteria</taxon>
        <taxon>Burkholderiales</taxon>
        <taxon>Burkholderiaceae</taxon>
        <taxon>Caballeronia</taxon>
    </lineage>
</organism>
<keyword evidence="2" id="KW-1185">Reference proteome</keyword>
<dbReference type="PANTHER" id="PTHR35370">
    <property type="entry name" value="CYTOPLASMIC PROTEIN-RELATED-RELATED"/>
    <property type="match status" value="1"/>
</dbReference>
<gene>
    <name evidence="1" type="ORF">AWB77_02276</name>
</gene>